<keyword evidence="1 4" id="KW-0812">Transmembrane</keyword>
<reference evidence="6" key="1">
    <citation type="submission" date="2018-05" db="EMBL/GenBank/DDBJ databases">
        <authorList>
            <person name="Lanie J.A."/>
            <person name="Ng W.-L."/>
            <person name="Kazmierczak K.M."/>
            <person name="Andrzejewski T.M."/>
            <person name="Davidsen T.M."/>
            <person name="Wayne K.J."/>
            <person name="Tettelin H."/>
            <person name="Glass J.I."/>
            <person name="Rusch D."/>
            <person name="Podicherti R."/>
            <person name="Tsui H.-C.T."/>
            <person name="Winkler M.E."/>
        </authorList>
    </citation>
    <scope>NUCLEOTIDE SEQUENCE</scope>
</reference>
<evidence type="ECO:0000256" key="2">
    <source>
        <dbReference type="ARBA" id="ARBA00022989"/>
    </source>
</evidence>
<sequence length="119" mass="12681">MPQKAPKKAFASPDAWAEAGALVRAHRKGLMLGMVLMLISRLAGMVLPWMSGYVIDDVIGPGRTDLLVPLALGAAAATLVQSGTGFALSQVLGVAAQRAITEMRKRVQRHVTRLPVGYF</sequence>
<feature type="domain" description="ABC transmembrane type-1" evidence="5">
    <location>
        <begin position="32"/>
        <end position="119"/>
    </location>
</feature>
<dbReference type="GO" id="GO:0140359">
    <property type="term" value="F:ABC-type transporter activity"/>
    <property type="evidence" value="ECO:0007669"/>
    <property type="project" value="InterPro"/>
</dbReference>
<dbReference type="AlphaFoldDB" id="A0A381THW4"/>
<evidence type="ECO:0000259" key="5">
    <source>
        <dbReference type="PROSITE" id="PS50929"/>
    </source>
</evidence>
<dbReference type="InterPro" id="IPR011527">
    <property type="entry name" value="ABC1_TM_dom"/>
</dbReference>
<accession>A0A381THW4</accession>
<dbReference type="Gene3D" id="1.20.1560.10">
    <property type="entry name" value="ABC transporter type 1, transmembrane domain"/>
    <property type="match status" value="1"/>
</dbReference>
<gene>
    <name evidence="6" type="ORF">METZ01_LOCUS68504</name>
</gene>
<evidence type="ECO:0000256" key="3">
    <source>
        <dbReference type="ARBA" id="ARBA00023136"/>
    </source>
</evidence>
<dbReference type="Pfam" id="PF00664">
    <property type="entry name" value="ABC_membrane"/>
    <property type="match status" value="1"/>
</dbReference>
<feature type="transmembrane region" description="Helical" evidence="4">
    <location>
        <begin position="70"/>
        <end position="96"/>
    </location>
</feature>
<name>A0A381THW4_9ZZZZ</name>
<dbReference type="PROSITE" id="PS50929">
    <property type="entry name" value="ABC_TM1F"/>
    <property type="match status" value="1"/>
</dbReference>
<dbReference type="SUPFAM" id="SSF90123">
    <property type="entry name" value="ABC transporter transmembrane region"/>
    <property type="match status" value="1"/>
</dbReference>
<dbReference type="InterPro" id="IPR036640">
    <property type="entry name" value="ABC1_TM_sf"/>
</dbReference>
<feature type="transmembrane region" description="Helical" evidence="4">
    <location>
        <begin position="30"/>
        <end position="50"/>
    </location>
</feature>
<keyword evidence="3 4" id="KW-0472">Membrane</keyword>
<evidence type="ECO:0000256" key="4">
    <source>
        <dbReference type="SAM" id="Phobius"/>
    </source>
</evidence>
<evidence type="ECO:0000256" key="1">
    <source>
        <dbReference type="ARBA" id="ARBA00022692"/>
    </source>
</evidence>
<dbReference type="GO" id="GO:0005524">
    <property type="term" value="F:ATP binding"/>
    <property type="evidence" value="ECO:0007669"/>
    <property type="project" value="InterPro"/>
</dbReference>
<dbReference type="EMBL" id="UINC01004616">
    <property type="protein sequence ID" value="SVA15650.1"/>
    <property type="molecule type" value="Genomic_DNA"/>
</dbReference>
<keyword evidence="2 4" id="KW-1133">Transmembrane helix</keyword>
<organism evidence="6">
    <name type="scientific">marine metagenome</name>
    <dbReference type="NCBI Taxonomy" id="408172"/>
    <lineage>
        <taxon>unclassified sequences</taxon>
        <taxon>metagenomes</taxon>
        <taxon>ecological metagenomes</taxon>
    </lineage>
</organism>
<proteinExistence type="predicted"/>
<protein>
    <recommendedName>
        <fullName evidence="5">ABC transmembrane type-1 domain-containing protein</fullName>
    </recommendedName>
</protein>
<feature type="non-terminal residue" evidence="6">
    <location>
        <position position="119"/>
    </location>
</feature>
<dbReference type="GO" id="GO:0016020">
    <property type="term" value="C:membrane"/>
    <property type="evidence" value="ECO:0007669"/>
    <property type="project" value="InterPro"/>
</dbReference>
<evidence type="ECO:0000313" key="6">
    <source>
        <dbReference type="EMBL" id="SVA15650.1"/>
    </source>
</evidence>